<gene>
    <name evidence="14 18" type="primary">murC</name>
    <name evidence="18" type="ORF">FRC53_02730</name>
</gene>
<dbReference type="Proteomes" id="UP000473648">
    <property type="component" value="Unassembled WGS sequence"/>
</dbReference>
<comment type="caution">
    <text evidence="18">The sequence shown here is derived from an EMBL/GenBank/DDBJ whole genome shotgun (WGS) entry which is preliminary data.</text>
</comment>
<dbReference type="Pfam" id="PF02875">
    <property type="entry name" value="Mur_ligase_C"/>
    <property type="match status" value="1"/>
</dbReference>
<reference evidence="18" key="1">
    <citation type="journal article" date="2020" name="Appl. Environ. Microbiol.">
        <title>Medium-Chain Fatty Acid Synthesis by 'Candidatus Weimeria bifida' gen. nov., sp. nov., and 'Candidatus Pseudoramibacter fermentans' sp. nov.</title>
        <authorList>
            <person name="Scarborough M.J."/>
            <person name="Myers K.S."/>
            <person name="Donohue T.J."/>
            <person name="Noguera D.R."/>
        </authorList>
    </citation>
    <scope>NUCLEOTIDE SEQUENCE</scope>
    <source>
        <strain evidence="18">EUB1.1</strain>
    </source>
</reference>
<evidence type="ECO:0000256" key="4">
    <source>
        <dbReference type="ARBA" id="ARBA00022490"/>
    </source>
</evidence>
<comment type="function">
    <text evidence="14">Cell wall formation.</text>
</comment>
<dbReference type="GO" id="GO:0008763">
    <property type="term" value="F:UDP-N-acetylmuramate-L-alanine ligase activity"/>
    <property type="evidence" value="ECO:0007669"/>
    <property type="project" value="UniProtKB-UniRule"/>
</dbReference>
<dbReference type="SUPFAM" id="SSF53244">
    <property type="entry name" value="MurD-like peptide ligases, peptide-binding domain"/>
    <property type="match status" value="1"/>
</dbReference>
<name>A0A6L5GQC4_9FIRM</name>
<evidence type="ECO:0000256" key="13">
    <source>
        <dbReference type="ARBA" id="ARBA00047833"/>
    </source>
</evidence>
<dbReference type="Gene3D" id="3.90.190.20">
    <property type="entry name" value="Mur ligase, C-terminal domain"/>
    <property type="match status" value="1"/>
</dbReference>
<feature type="domain" description="Mur ligase central" evidence="17">
    <location>
        <begin position="120"/>
        <end position="301"/>
    </location>
</feature>
<feature type="binding site" evidence="14">
    <location>
        <begin position="122"/>
        <end position="128"/>
    </location>
    <ligand>
        <name>ATP</name>
        <dbReference type="ChEBI" id="CHEBI:30616"/>
    </ligand>
</feature>
<feature type="domain" description="Mur ligase C-terminal" evidence="16">
    <location>
        <begin position="323"/>
        <end position="453"/>
    </location>
</feature>
<evidence type="ECO:0000256" key="12">
    <source>
        <dbReference type="ARBA" id="ARBA00023316"/>
    </source>
</evidence>
<dbReference type="SUPFAM" id="SSF53623">
    <property type="entry name" value="MurD-like peptide ligases, catalytic domain"/>
    <property type="match status" value="1"/>
</dbReference>
<evidence type="ECO:0000256" key="7">
    <source>
        <dbReference type="ARBA" id="ARBA00022741"/>
    </source>
</evidence>
<dbReference type="GO" id="GO:0005524">
    <property type="term" value="F:ATP binding"/>
    <property type="evidence" value="ECO:0007669"/>
    <property type="project" value="UniProtKB-UniRule"/>
</dbReference>
<dbReference type="Gene3D" id="3.40.1190.10">
    <property type="entry name" value="Mur-like, catalytic domain"/>
    <property type="match status" value="1"/>
</dbReference>
<dbReference type="GO" id="GO:0051301">
    <property type="term" value="P:cell division"/>
    <property type="evidence" value="ECO:0007669"/>
    <property type="project" value="UniProtKB-KW"/>
</dbReference>
<comment type="catalytic activity">
    <reaction evidence="13 14">
        <text>UDP-N-acetyl-alpha-D-muramate + L-alanine + ATP = UDP-N-acetyl-alpha-D-muramoyl-L-alanine + ADP + phosphate + H(+)</text>
        <dbReference type="Rhea" id="RHEA:23372"/>
        <dbReference type="ChEBI" id="CHEBI:15378"/>
        <dbReference type="ChEBI" id="CHEBI:30616"/>
        <dbReference type="ChEBI" id="CHEBI:43474"/>
        <dbReference type="ChEBI" id="CHEBI:57972"/>
        <dbReference type="ChEBI" id="CHEBI:70757"/>
        <dbReference type="ChEBI" id="CHEBI:83898"/>
        <dbReference type="ChEBI" id="CHEBI:456216"/>
        <dbReference type="EC" id="6.3.2.8"/>
    </reaction>
</comment>
<dbReference type="InterPro" id="IPR036565">
    <property type="entry name" value="Mur-like_cat_sf"/>
</dbReference>
<dbReference type="GO" id="GO:0005737">
    <property type="term" value="C:cytoplasm"/>
    <property type="evidence" value="ECO:0007669"/>
    <property type="project" value="UniProtKB-SubCell"/>
</dbReference>
<comment type="pathway">
    <text evidence="2 14">Cell wall biogenesis; peptidoglycan biosynthesis.</text>
</comment>
<dbReference type="NCBIfam" id="TIGR01082">
    <property type="entry name" value="murC"/>
    <property type="match status" value="1"/>
</dbReference>
<dbReference type="InterPro" id="IPR013221">
    <property type="entry name" value="Mur_ligase_cen"/>
</dbReference>
<evidence type="ECO:0000256" key="6">
    <source>
        <dbReference type="ARBA" id="ARBA00022618"/>
    </source>
</evidence>
<keyword evidence="4 14" id="KW-0963">Cytoplasm</keyword>
<keyword evidence="8 14" id="KW-0067">ATP-binding</keyword>
<dbReference type="InterPro" id="IPR005758">
    <property type="entry name" value="UDP-N-AcMur_Ala_ligase_MurC"/>
</dbReference>
<dbReference type="InterPro" id="IPR004101">
    <property type="entry name" value="Mur_ligase_C"/>
</dbReference>
<evidence type="ECO:0000313" key="19">
    <source>
        <dbReference type="Proteomes" id="UP000473648"/>
    </source>
</evidence>
<evidence type="ECO:0000256" key="10">
    <source>
        <dbReference type="ARBA" id="ARBA00022984"/>
    </source>
</evidence>
<dbReference type="Gene3D" id="3.40.50.720">
    <property type="entry name" value="NAD(P)-binding Rossmann-like Domain"/>
    <property type="match status" value="1"/>
</dbReference>
<sequence>MKKHLSEKYGHPVETVYFIGIGGSSMSGLAKIALEQGFHVEGSDQVNSKYTELLSSRGAVVHIGQKAENIHDGIDLVVYTAAIHPDNPEMVAAGALGIPKVERADYLGLLSEIFPKTIGVAGTHGKTTTSSMIATILHCADLDPSVSIGGNIPVFGGNAALGQSNYFVIESCEYVDSFLKTSHNIGIITNIEEDHLDYFKGGLEQIKHSFHEFGEIIPPDGLMIAWGDSQDVLDAVKDLKCQVVTYGLSDKNDWVAKNIEYDSNGNPAFDAYHGGTFAGHYQLRVPGQHNVLNALACIACADYLGVGTEAIEKALDQFSGAKRRFEFRGQVDGINVYEDYAHHPTELKVVIDACLHHEHNNLWVVYQPHSYSRIYYLFDEFVDSFNQVDKLVISEIYSNRETNEWDIFPEDLAKRIKQRHHVPTVVISEFEDITKFLTDNLEKGDLVLVAGAGDINKVAYMLVDALREKYPDAPYKLPDA</sequence>
<keyword evidence="19" id="KW-1185">Reference proteome</keyword>
<comment type="subcellular location">
    <subcellularLocation>
        <location evidence="1 14">Cytoplasm</location>
    </subcellularLocation>
</comment>
<dbReference type="PANTHER" id="PTHR43445">
    <property type="entry name" value="UDP-N-ACETYLMURAMATE--L-ALANINE LIGASE-RELATED"/>
    <property type="match status" value="1"/>
</dbReference>
<evidence type="ECO:0000259" key="15">
    <source>
        <dbReference type="Pfam" id="PF01225"/>
    </source>
</evidence>
<dbReference type="Pfam" id="PF01225">
    <property type="entry name" value="Mur_ligase"/>
    <property type="match status" value="1"/>
</dbReference>
<keyword evidence="12 14" id="KW-0961">Cell wall biogenesis/degradation</keyword>
<evidence type="ECO:0000256" key="9">
    <source>
        <dbReference type="ARBA" id="ARBA00022960"/>
    </source>
</evidence>
<keyword evidence="9 14" id="KW-0133">Cell shape</keyword>
<evidence type="ECO:0000256" key="14">
    <source>
        <dbReference type="HAMAP-Rule" id="MF_00046"/>
    </source>
</evidence>
<evidence type="ECO:0000313" key="18">
    <source>
        <dbReference type="EMBL" id="MQM72348.1"/>
    </source>
</evidence>
<keyword evidence="10 14" id="KW-0573">Peptidoglycan synthesis</keyword>
<organism evidence="18 19">
    <name type="scientific">Candidatus Pseudoramibacter fermentans</name>
    <dbReference type="NCBI Taxonomy" id="2594427"/>
    <lineage>
        <taxon>Bacteria</taxon>
        <taxon>Bacillati</taxon>
        <taxon>Bacillota</taxon>
        <taxon>Clostridia</taxon>
        <taxon>Eubacteriales</taxon>
        <taxon>Eubacteriaceae</taxon>
        <taxon>Pseudoramibacter</taxon>
    </lineage>
</organism>
<keyword evidence="6 14" id="KW-0132">Cell division</keyword>
<dbReference type="SUPFAM" id="SSF51984">
    <property type="entry name" value="MurCD N-terminal domain"/>
    <property type="match status" value="1"/>
</dbReference>
<evidence type="ECO:0000256" key="1">
    <source>
        <dbReference type="ARBA" id="ARBA00004496"/>
    </source>
</evidence>
<evidence type="ECO:0000256" key="2">
    <source>
        <dbReference type="ARBA" id="ARBA00004752"/>
    </source>
</evidence>
<dbReference type="EMBL" id="VOGB01000004">
    <property type="protein sequence ID" value="MQM72348.1"/>
    <property type="molecule type" value="Genomic_DNA"/>
</dbReference>
<dbReference type="UniPathway" id="UPA00219"/>
<evidence type="ECO:0000256" key="11">
    <source>
        <dbReference type="ARBA" id="ARBA00023306"/>
    </source>
</evidence>
<dbReference type="GO" id="GO:0009252">
    <property type="term" value="P:peptidoglycan biosynthetic process"/>
    <property type="evidence" value="ECO:0007669"/>
    <property type="project" value="UniProtKB-UniRule"/>
</dbReference>
<evidence type="ECO:0000259" key="16">
    <source>
        <dbReference type="Pfam" id="PF02875"/>
    </source>
</evidence>
<keyword evidence="7 14" id="KW-0547">Nucleotide-binding</keyword>
<comment type="similarity">
    <text evidence="14">Belongs to the MurCDEF family.</text>
</comment>
<protein>
    <recommendedName>
        <fullName evidence="3 14">UDP-N-acetylmuramate--L-alanine ligase</fullName>
        <ecNumber evidence="3 14">6.3.2.8</ecNumber>
    </recommendedName>
    <alternativeName>
        <fullName evidence="14">UDP-N-acetylmuramoyl-L-alanine synthetase</fullName>
    </alternativeName>
</protein>
<accession>A0A6L5GQC4</accession>
<proteinExistence type="inferred from homology"/>
<dbReference type="InterPro" id="IPR000713">
    <property type="entry name" value="Mur_ligase_N"/>
</dbReference>
<evidence type="ECO:0000256" key="3">
    <source>
        <dbReference type="ARBA" id="ARBA00012211"/>
    </source>
</evidence>
<dbReference type="GO" id="GO:0071555">
    <property type="term" value="P:cell wall organization"/>
    <property type="evidence" value="ECO:0007669"/>
    <property type="project" value="UniProtKB-KW"/>
</dbReference>
<dbReference type="HAMAP" id="MF_00046">
    <property type="entry name" value="MurC"/>
    <property type="match status" value="1"/>
</dbReference>
<dbReference type="Pfam" id="PF08245">
    <property type="entry name" value="Mur_ligase_M"/>
    <property type="match status" value="1"/>
</dbReference>
<dbReference type="InterPro" id="IPR036615">
    <property type="entry name" value="Mur_ligase_C_dom_sf"/>
</dbReference>
<evidence type="ECO:0000256" key="8">
    <source>
        <dbReference type="ARBA" id="ARBA00022840"/>
    </source>
</evidence>
<dbReference type="AlphaFoldDB" id="A0A6L5GQC4"/>
<evidence type="ECO:0000259" key="17">
    <source>
        <dbReference type="Pfam" id="PF08245"/>
    </source>
</evidence>
<dbReference type="EC" id="6.3.2.8" evidence="3 14"/>
<keyword evidence="5 14" id="KW-0436">Ligase</keyword>
<keyword evidence="11 14" id="KW-0131">Cell cycle</keyword>
<evidence type="ECO:0000256" key="5">
    <source>
        <dbReference type="ARBA" id="ARBA00022598"/>
    </source>
</evidence>
<feature type="domain" description="Mur ligase N-terminal catalytic" evidence="15">
    <location>
        <begin position="16"/>
        <end position="111"/>
    </location>
</feature>
<dbReference type="InterPro" id="IPR050061">
    <property type="entry name" value="MurCDEF_pg_biosynth"/>
</dbReference>
<dbReference type="GO" id="GO:0008360">
    <property type="term" value="P:regulation of cell shape"/>
    <property type="evidence" value="ECO:0007669"/>
    <property type="project" value="UniProtKB-KW"/>
</dbReference>
<dbReference type="PANTHER" id="PTHR43445:SF3">
    <property type="entry name" value="UDP-N-ACETYLMURAMATE--L-ALANINE LIGASE"/>
    <property type="match status" value="1"/>
</dbReference>